<protein>
    <recommendedName>
        <fullName evidence="2">Peptidase S1 domain-containing protein</fullName>
    </recommendedName>
</protein>
<dbReference type="Gene3D" id="2.40.10.10">
    <property type="entry name" value="Trypsin-like serine proteases"/>
    <property type="match status" value="2"/>
</dbReference>
<feature type="domain" description="Peptidase S1" evidence="2">
    <location>
        <begin position="39"/>
        <end position="196"/>
    </location>
</feature>
<evidence type="ECO:0000313" key="3">
    <source>
        <dbReference type="Ensembl" id="ENSCCRP00010056410.1"/>
    </source>
</evidence>
<dbReference type="PANTHER" id="PTHR24271:SF87">
    <property type="entry name" value="ARGININE ESTERASE-LIKE-RELATED"/>
    <property type="match status" value="1"/>
</dbReference>
<dbReference type="GO" id="GO:0006508">
    <property type="term" value="P:proteolysis"/>
    <property type="evidence" value="ECO:0007669"/>
    <property type="project" value="InterPro"/>
</dbReference>
<dbReference type="Pfam" id="PF00089">
    <property type="entry name" value="Trypsin"/>
    <property type="match status" value="2"/>
</dbReference>
<evidence type="ECO:0000259" key="2">
    <source>
        <dbReference type="PROSITE" id="PS50240"/>
    </source>
</evidence>
<reference evidence="3" key="2">
    <citation type="submission" date="2025-09" db="UniProtKB">
        <authorList>
            <consortium name="Ensembl"/>
        </authorList>
    </citation>
    <scope>IDENTIFICATION</scope>
</reference>
<dbReference type="AlphaFoldDB" id="A0A8C1L345"/>
<dbReference type="SMART" id="SM00020">
    <property type="entry name" value="Tryp_SPc"/>
    <property type="match status" value="1"/>
</dbReference>
<dbReference type="GO" id="GO:0004252">
    <property type="term" value="F:serine-type endopeptidase activity"/>
    <property type="evidence" value="ECO:0007669"/>
    <property type="project" value="InterPro"/>
</dbReference>
<dbReference type="PANTHER" id="PTHR24271">
    <property type="entry name" value="KALLIKREIN-RELATED"/>
    <property type="match status" value="1"/>
</dbReference>
<dbReference type="Ensembl" id="ENSCCRT00010061822.1">
    <property type="protein sequence ID" value="ENSCCRP00010056410.1"/>
    <property type="gene ID" value="ENSCCRG00010023928.1"/>
</dbReference>
<name>A0A8C1L345_CYPCA</name>
<accession>A0A8C1L345</accession>
<keyword evidence="1" id="KW-1015">Disulfide bond</keyword>
<organism evidence="3 4">
    <name type="scientific">Cyprinus carpio</name>
    <name type="common">Common carp</name>
    <dbReference type="NCBI Taxonomy" id="7962"/>
    <lineage>
        <taxon>Eukaryota</taxon>
        <taxon>Metazoa</taxon>
        <taxon>Chordata</taxon>
        <taxon>Craniata</taxon>
        <taxon>Vertebrata</taxon>
        <taxon>Euteleostomi</taxon>
        <taxon>Actinopterygii</taxon>
        <taxon>Neopterygii</taxon>
        <taxon>Teleostei</taxon>
        <taxon>Ostariophysi</taxon>
        <taxon>Cypriniformes</taxon>
        <taxon>Cyprinidae</taxon>
        <taxon>Cyprininae</taxon>
        <taxon>Cyprinus</taxon>
    </lineage>
</organism>
<dbReference type="InterPro" id="IPR018114">
    <property type="entry name" value="TRYPSIN_HIS"/>
</dbReference>
<dbReference type="SUPFAM" id="SSF50494">
    <property type="entry name" value="Trypsin-like serine proteases"/>
    <property type="match status" value="1"/>
</dbReference>
<keyword evidence="4" id="KW-1185">Reference proteome</keyword>
<dbReference type="PROSITE" id="PS00134">
    <property type="entry name" value="TRYPSIN_HIS"/>
    <property type="match status" value="1"/>
</dbReference>
<reference evidence="3" key="1">
    <citation type="submission" date="2025-08" db="UniProtKB">
        <authorList>
            <consortium name="Ensembl"/>
        </authorList>
    </citation>
    <scope>IDENTIFICATION</scope>
</reference>
<evidence type="ECO:0000256" key="1">
    <source>
        <dbReference type="ARBA" id="ARBA00023157"/>
    </source>
</evidence>
<dbReference type="Proteomes" id="UP000694427">
    <property type="component" value="Unplaced"/>
</dbReference>
<dbReference type="InterPro" id="IPR009003">
    <property type="entry name" value="Peptidase_S1_PA"/>
</dbReference>
<dbReference type="InterPro" id="IPR001254">
    <property type="entry name" value="Trypsin_dom"/>
</dbReference>
<dbReference type="InterPro" id="IPR043504">
    <property type="entry name" value="Peptidase_S1_PA_chymotrypsin"/>
</dbReference>
<dbReference type="PROSITE" id="PS50240">
    <property type="entry name" value="TRYPSIN_DOM"/>
    <property type="match status" value="1"/>
</dbReference>
<proteinExistence type="predicted"/>
<evidence type="ECO:0000313" key="4">
    <source>
        <dbReference type="Proteomes" id="UP000694427"/>
    </source>
</evidence>
<sequence>QYLFITVLLILQEKHNIPVGETQCLRPPSNNIYAVFCQPYMVSIQSNKKHVCGGFLISDEFVLTAAHCVIEEPYSSLNEISKLLFHRKKKNKFIPKTFKNVKCSVAGWGEKKTASAKLMEVDVTIIDAKQCKNFISFKACNFHNFSQGDSGGPLVCNNVAVGVVSFNELKNCKSPTRPNVYTKISKFLSWIKAILEELSQAALPKLTPLVEPLLLCFGLH</sequence>
<dbReference type="CDD" id="cd00190">
    <property type="entry name" value="Tryp_SPc"/>
    <property type="match status" value="1"/>
</dbReference>